<keyword evidence="9" id="KW-1185">Reference proteome</keyword>
<dbReference type="GO" id="GO:0000045">
    <property type="term" value="P:autophagosome assembly"/>
    <property type="evidence" value="ECO:0007669"/>
    <property type="project" value="InterPro"/>
</dbReference>
<dbReference type="Pfam" id="PF04108">
    <property type="entry name" value="ATG17_like"/>
    <property type="match status" value="1"/>
</dbReference>
<dbReference type="GO" id="GO:0034045">
    <property type="term" value="C:phagophore assembly site membrane"/>
    <property type="evidence" value="ECO:0007669"/>
    <property type="project" value="TreeGrafter"/>
</dbReference>
<dbReference type="InterPro" id="IPR045326">
    <property type="entry name" value="ATG17-like_dom"/>
</dbReference>
<evidence type="ECO:0008006" key="10">
    <source>
        <dbReference type="Google" id="ProtNLM"/>
    </source>
</evidence>
<evidence type="ECO:0000256" key="3">
    <source>
        <dbReference type="ARBA" id="ARBA00023006"/>
    </source>
</evidence>
<evidence type="ECO:0000256" key="5">
    <source>
        <dbReference type="SAM" id="MobiDB-lite"/>
    </source>
</evidence>
<dbReference type="GO" id="GO:1990316">
    <property type="term" value="C:Atg1/ULK1 kinase complex"/>
    <property type="evidence" value="ECO:0007669"/>
    <property type="project" value="TreeGrafter"/>
</dbReference>
<dbReference type="Pfam" id="PF10377">
    <property type="entry name" value="ATG11"/>
    <property type="match status" value="1"/>
</dbReference>
<sequence length="790" mass="84215">MEAAIRGGLTCRVANAHSGAIHEISVPVDSGDDAYEALSRAVENALGGEKIVLYGPPWRSLDAAGARAALEDARTASGAAPPRVVAFDPAQIRGEATHASYEADAAAGRAVEAGVRVPRTLAEAKGWGLVRRESSADAEAGSSPGSGPLQRALGDFATQFRLRRAQGTTRPYERAAAARAHACAGLRQRAAVRDLGVRAALATLVDHAAALTEAHDAVRRRGARHGAAQRDALERFEDDLDALDGAPLHPSLAKALDETAGTQTDAKTLAACVPRDRVRKWAEHCARALAQFEADGDRIRAVVGDVAQRVGTRVGAAAAQARADALDAVEADAAVCAALAQRQAALVEALGRDERDASDLVAKHCVDDPSVGDLADDPTSSPRAQFDLDLSGDNVLKGSLLDDDDDEADDTFGTPTKSSAVALDACRELQARWERRERLLPIIKATERSIAQCARSCASRADALATRSLEELRGVGELQTTIHDAQANHLETHSDALEAKARAFAQLDTVRALPRVHAALCLEVARRRSYGTAAAAVVQKATEDVARLREVETKRRAKFSRLHGARLPRPLLRAVPGLVDPPAPFTPTFAPDERELPCISVEDLREDGAPRPRADSSDSALAPPNQASSHHSSDVAMEEKEGSSSSDDDHDDDDEQALRAKCARLECELAALRAEACEEKPRAVSAEDVSEAEEGPPQISFRRFELGDVALFLPTGAGDGRKSYLAFHHGCPHRYLAPSSVEAIRAAHQRYPDFILGRVTRCDAREASDADNPFRLPPGTAFHVLTVESL</sequence>
<dbReference type="GO" id="GO:0060090">
    <property type="term" value="F:molecular adaptor activity"/>
    <property type="evidence" value="ECO:0007669"/>
    <property type="project" value="TreeGrafter"/>
</dbReference>
<feature type="compositionally biased region" description="Basic and acidic residues" evidence="5">
    <location>
        <begin position="606"/>
        <end position="616"/>
    </location>
</feature>
<dbReference type="Proteomes" id="UP000789595">
    <property type="component" value="Unassembled WGS sequence"/>
</dbReference>
<keyword evidence="3" id="KW-0072">Autophagy</keyword>
<keyword evidence="1" id="KW-0813">Transport</keyword>
<dbReference type="GO" id="GO:0061709">
    <property type="term" value="P:reticulophagy"/>
    <property type="evidence" value="ECO:0007669"/>
    <property type="project" value="TreeGrafter"/>
</dbReference>
<evidence type="ECO:0000256" key="1">
    <source>
        <dbReference type="ARBA" id="ARBA00022448"/>
    </source>
</evidence>
<dbReference type="InterPro" id="IPR040040">
    <property type="entry name" value="ATG11"/>
</dbReference>
<dbReference type="OrthoDB" id="447953at2759"/>
<evidence type="ECO:0000256" key="4">
    <source>
        <dbReference type="ARBA" id="ARBA00023054"/>
    </source>
</evidence>
<dbReference type="GO" id="GO:0034727">
    <property type="term" value="P:piecemeal microautophagy of the nucleus"/>
    <property type="evidence" value="ECO:0007669"/>
    <property type="project" value="TreeGrafter"/>
</dbReference>
<accession>A0A8J2SAR5</accession>
<dbReference type="GO" id="GO:0019901">
    <property type="term" value="F:protein kinase binding"/>
    <property type="evidence" value="ECO:0007669"/>
    <property type="project" value="TreeGrafter"/>
</dbReference>
<protein>
    <recommendedName>
        <fullName evidence="10">Autophagy-related protein 11 C-terminal domain-containing protein</fullName>
    </recommendedName>
</protein>
<feature type="domain" description="Autophagy protein ATG17-like" evidence="6">
    <location>
        <begin position="176"/>
        <end position="565"/>
    </location>
</feature>
<gene>
    <name evidence="8" type="ORF">PECAL_2P14000</name>
</gene>
<dbReference type="InterPro" id="IPR019460">
    <property type="entry name" value="Atg11_C"/>
</dbReference>
<evidence type="ECO:0000259" key="6">
    <source>
        <dbReference type="Pfam" id="PF04108"/>
    </source>
</evidence>
<dbReference type="GO" id="GO:0015031">
    <property type="term" value="P:protein transport"/>
    <property type="evidence" value="ECO:0007669"/>
    <property type="project" value="UniProtKB-KW"/>
</dbReference>
<dbReference type="PANTHER" id="PTHR13222">
    <property type="entry name" value="RB1-INDUCIBLE COILED-COIL"/>
    <property type="match status" value="1"/>
</dbReference>
<dbReference type="EMBL" id="CAKKNE010000002">
    <property type="protein sequence ID" value="CAH0368338.1"/>
    <property type="molecule type" value="Genomic_DNA"/>
</dbReference>
<proteinExistence type="predicted"/>
<reference evidence="8" key="1">
    <citation type="submission" date="2021-11" db="EMBL/GenBank/DDBJ databases">
        <authorList>
            <consortium name="Genoscope - CEA"/>
            <person name="William W."/>
        </authorList>
    </citation>
    <scope>NUCLEOTIDE SEQUENCE</scope>
</reference>
<feature type="domain" description="Autophagy-related protein 11 C-terminal" evidence="7">
    <location>
        <begin position="694"/>
        <end position="788"/>
    </location>
</feature>
<dbReference type="GO" id="GO:0000422">
    <property type="term" value="P:autophagy of mitochondrion"/>
    <property type="evidence" value="ECO:0007669"/>
    <property type="project" value="TreeGrafter"/>
</dbReference>
<keyword evidence="2" id="KW-0653">Protein transport</keyword>
<evidence type="ECO:0000259" key="7">
    <source>
        <dbReference type="Pfam" id="PF10377"/>
    </source>
</evidence>
<feature type="compositionally biased region" description="Basic and acidic residues" evidence="5">
    <location>
        <begin position="631"/>
        <end position="642"/>
    </location>
</feature>
<dbReference type="GO" id="GO:0034517">
    <property type="term" value="P:ribophagy"/>
    <property type="evidence" value="ECO:0007669"/>
    <property type="project" value="TreeGrafter"/>
</dbReference>
<evidence type="ECO:0000256" key="2">
    <source>
        <dbReference type="ARBA" id="ARBA00022927"/>
    </source>
</evidence>
<evidence type="ECO:0000313" key="9">
    <source>
        <dbReference type="Proteomes" id="UP000789595"/>
    </source>
</evidence>
<comment type="caution">
    <text evidence="8">The sequence shown here is derived from an EMBL/GenBank/DDBJ whole genome shotgun (WGS) entry which is preliminary data.</text>
</comment>
<dbReference type="PANTHER" id="PTHR13222:SF1">
    <property type="entry name" value="RB1-INDUCIBLE COILED-COIL PROTEIN 1"/>
    <property type="match status" value="1"/>
</dbReference>
<name>A0A8J2SAR5_9STRA</name>
<organism evidence="8 9">
    <name type="scientific">Pelagomonas calceolata</name>
    <dbReference type="NCBI Taxonomy" id="35677"/>
    <lineage>
        <taxon>Eukaryota</taxon>
        <taxon>Sar</taxon>
        <taxon>Stramenopiles</taxon>
        <taxon>Ochrophyta</taxon>
        <taxon>Pelagophyceae</taxon>
        <taxon>Pelagomonadales</taxon>
        <taxon>Pelagomonadaceae</taxon>
        <taxon>Pelagomonas</taxon>
    </lineage>
</organism>
<feature type="region of interest" description="Disordered" evidence="5">
    <location>
        <begin position="606"/>
        <end position="655"/>
    </location>
</feature>
<feature type="compositionally biased region" description="Acidic residues" evidence="5">
    <location>
        <begin position="646"/>
        <end position="655"/>
    </location>
</feature>
<evidence type="ECO:0000313" key="8">
    <source>
        <dbReference type="EMBL" id="CAH0368338.1"/>
    </source>
</evidence>
<dbReference type="AlphaFoldDB" id="A0A8J2SAR5"/>
<keyword evidence="4" id="KW-0175">Coiled coil</keyword>